<keyword evidence="3" id="KW-1185">Reference proteome</keyword>
<dbReference type="EMBL" id="CP086354">
    <property type="protein sequence ID" value="UNI14303.1"/>
    <property type="molecule type" value="Genomic_DNA"/>
</dbReference>
<gene>
    <name evidence="2" type="ORF">JDV02_000945</name>
</gene>
<dbReference type="AlphaFoldDB" id="A0A9Q8Q612"/>
<dbReference type="Proteomes" id="UP000829364">
    <property type="component" value="Chromosome 1"/>
</dbReference>
<evidence type="ECO:0000256" key="1">
    <source>
        <dbReference type="SAM" id="MobiDB-lite"/>
    </source>
</evidence>
<dbReference type="GeneID" id="72062909"/>
<evidence type="ECO:0000313" key="2">
    <source>
        <dbReference type="EMBL" id="UNI14303.1"/>
    </source>
</evidence>
<feature type="compositionally biased region" description="Basic and acidic residues" evidence="1">
    <location>
        <begin position="49"/>
        <end position="77"/>
    </location>
</feature>
<accession>A0A9Q8Q612</accession>
<feature type="compositionally biased region" description="Polar residues" evidence="1">
    <location>
        <begin position="89"/>
        <end position="101"/>
    </location>
</feature>
<dbReference type="KEGG" id="ptkz:JDV02_000945"/>
<protein>
    <submittedName>
        <fullName evidence="2">Uncharacterized protein</fullName>
    </submittedName>
</protein>
<feature type="region of interest" description="Disordered" evidence="1">
    <location>
        <begin position="42"/>
        <end position="102"/>
    </location>
</feature>
<dbReference type="RefSeq" id="XP_047837784.1">
    <property type="nucleotide sequence ID" value="XM_047981823.1"/>
</dbReference>
<organism evidence="2 3">
    <name type="scientific">Purpureocillium takamizusanense</name>
    <dbReference type="NCBI Taxonomy" id="2060973"/>
    <lineage>
        <taxon>Eukaryota</taxon>
        <taxon>Fungi</taxon>
        <taxon>Dikarya</taxon>
        <taxon>Ascomycota</taxon>
        <taxon>Pezizomycotina</taxon>
        <taxon>Sordariomycetes</taxon>
        <taxon>Hypocreomycetidae</taxon>
        <taxon>Hypocreales</taxon>
        <taxon>Ophiocordycipitaceae</taxon>
        <taxon>Purpureocillium</taxon>
    </lineage>
</organism>
<sequence>MNFAKHKPFGRCQKPHPCMHPWTTVPPPTLAQCSAAADKEQGCSFNGSWRRDSPTKKEMEEGRLGRREPWMDGRMDDPLPAGADVRASGASSNRTSMSTDNGRIHVPVPLLAVLHCTSEG</sequence>
<evidence type="ECO:0000313" key="3">
    <source>
        <dbReference type="Proteomes" id="UP000829364"/>
    </source>
</evidence>
<proteinExistence type="predicted"/>
<reference evidence="2" key="1">
    <citation type="submission" date="2021-11" db="EMBL/GenBank/DDBJ databases">
        <title>Purpureocillium_takamizusanense_genome.</title>
        <authorList>
            <person name="Nguyen N.-H."/>
        </authorList>
    </citation>
    <scope>NUCLEOTIDE SEQUENCE</scope>
    <source>
        <strain evidence="2">PT3</strain>
    </source>
</reference>
<name>A0A9Q8Q612_9HYPO</name>